<keyword evidence="3" id="KW-1185">Reference proteome</keyword>
<gene>
    <name evidence="2" type="ORF">SAMIE_1008980</name>
</gene>
<accession>A0A494W475</accession>
<dbReference type="RefSeq" id="WP_025549571.1">
    <property type="nucleotide sequence ID" value="NZ_AP018664.1"/>
</dbReference>
<feature type="domain" description="Microcin J25-processing protein McjB C-terminal" evidence="1">
    <location>
        <begin position="107"/>
        <end position="215"/>
    </location>
</feature>
<dbReference type="KEGG" id="sami:SAMIE_1008980"/>
<evidence type="ECO:0000313" key="3">
    <source>
        <dbReference type="Proteomes" id="UP000279959"/>
    </source>
</evidence>
<dbReference type="Proteomes" id="UP000279959">
    <property type="component" value="Chromosome"/>
</dbReference>
<dbReference type="Pfam" id="PF13471">
    <property type="entry name" value="Transglut_core3"/>
    <property type="match status" value="1"/>
</dbReference>
<dbReference type="AlphaFoldDB" id="A0A494W475"/>
<organism evidence="2 3">
    <name type="scientific">Sphingobium amiense</name>
    <dbReference type="NCBI Taxonomy" id="135719"/>
    <lineage>
        <taxon>Bacteria</taxon>
        <taxon>Pseudomonadati</taxon>
        <taxon>Pseudomonadota</taxon>
        <taxon>Alphaproteobacteria</taxon>
        <taxon>Sphingomonadales</taxon>
        <taxon>Sphingomonadaceae</taxon>
        <taxon>Sphingobium</taxon>
    </lineage>
</organism>
<reference evidence="2 3" key="1">
    <citation type="submission" date="2018-05" db="EMBL/GenBank/DDBJ databases">
        <title>Complete Genome Sequence of the Nonylphenol-Degrading Bacterium Sphingobium amiense DSM 16289T.</title>
        <authorList>
            <person name="Ootsuka M."/>
            <person name="Nishizawa T."/>
            <person name="Ohta H."/>
        </authorList>
    </citation>
    <scope>NUCLEOTIDE SEQUENCE [LARGE SCALE GENOMIC DNA]</scope>
    <source>
        <strain evidence="2 3">DSM 16289</strain>
    </source>
</reference>
<dbReference type="InterPro" id="IPR032708">
    <property type="entry name" value="McjB_C"/>
</dbReference>
<dbReference type="InterPro" id="IPR053521">
    <property type="entry name" value="McjB-like"/>
</dbReference>
<dbReference type="EMBL" id="AP018664">
    <property type="protein sequence ID" value="BBD97397.1"/>
    <property type="molecule type" value="Genomic_DNA"/>
</dbReference>
<sequence>MSGYTLRDGLSFCRTEGQVIFLDLHADRYFGLRPALDQAFRSLIDANHIDARQCDALLEAGIIIRSPVGIRPAPCPRSHASEARLPIAKPRLSPAYLASALTRRFWWRARLRQLPFSRNIRSIERRKLGVTPRTAPTDRLAHIDQAYRRAAMIVSARDQCLPTALSLASWLIALGIRPDLVLGVKLNPFQAHSWVEVDGMVVADDPDQVRPFCPIRII</sequence>
<proteinExistence type="predicted"/>
<evidence type="ECO:0000313" key="2">
    <source>
        <dbReference type="EMBL" id="BBD97397.1"/>
    </source>
</evidence>
<protein>
    <recommendedName>
        <fullName evidence="1">Microcin J25-processing protein McjB C-terminal domain-containing protein</fullName>
    </recommendedName>
</protein>
<evidence type="ECO:0000259" key="1">
    <source>
        <dbReference type="Pfam" id="PF13471"/>
    </source>
</evidence>
<dbReference type="NCBIfam" id="NF033537">
    <property type="entry name" value="lasso_biosyn_B2"/>
    <property type="match status" value="1"/>
</dbReference>
<name>A0A494W475_9SPHN</name>